<dbReference type="RefSeq" id="WP_344187413.1">
    <property type="nucleotide sequence ID" value="NZ_BAAAND010000001.1"/>
</dbReference>
<evidence type="ECO:0000313" key="2">
    <source>
        <dbReference type="Proteomes" id="UP001500190"/>
    </source>
</evidence>
<evidence type="ECO:0000313" key="1">
    <source>
        <dbReference type="EMBL" id="GAA1564562.1"/>
    </source>
</evidence>
<gene>
    <name evidence="1" type="ORF">GCM10009742_02180</name>
</gene>
<protein>
    <recommendedName>
        <fullName evidence="3">Tetratricopeptide repeat protein</fullName>
    </recommendedName>
</protein>
<proteinExistence type="predicted"/>
<dbReference type="SUPFAM" id="SSF48452">
    <property type="entry name" value="TPR-like"/>
    <property type="match status" value="1"/>
</dbReference>
<accession>A0ABN2CXI9</accession>
<dbReference type="Proteomes" id="UP001500190">
    <property type="component" value="Unassembled WGS sequence"/>
</dbReference>
<dbReference type="InterPro" id="IPR011990">
    <property type="entry name" value="TPR-like_helical_dom_sf"/>
</dbReference>
<organism evidence="1 2">
    <name type="scientific">Kribbella karoonensis</name>
    <dbReference type="NCBI Taxonomy" id="324851"/>
    <lineage>
        <taxon>Bacteria</taxon>
        <taxon>Bacillati</taxon>
        <taxon>Actinomycetota</taxon>
        <taxon>Actinomycetes</taxon>
        <taxon>Propionibacteriales</taxon>
        <taxon>Kribbellaceae</taxon>
        <taxon>Kribbella</taxon>
    </lineage>
</organism>
<name>A0ABN2CXI9_9ACTN</name>
<reference evidence="1 2" key="1">
    <citation type="journal article" date="2019" name="Int. J. Syst. Evol. Microbiol.">
        <title>The Global Catalogue of Microorganisms (GCM) 10K type strain sequencing project: providing services to taxonomists for standard genome sequencing and annotation.</title>
        <authorList>
            <consortium name="The Broad Institute Genomics Platform"/>
            <consortium name="The Broad Institute Genome Sequencing Center for Infectious Disease"/>
            <person name="Wu L."/>
            <person name="Ma J."/>
        </authorList>
    </citation>
    <scope>NUCLEOTIDE SEQUENCE [LARGE SCALE GENOMIC DNA]</scope>
    <source>
        <strain evidence="1 2">JCM 14304</strain>
    </source>
</reference>
<dbReference type="Gene3D" id="1.25.40.10">
    <property type="entry name" value="Tetratricopeptide repeat domain"/>
    <property type="match status" value="1"/>
</dbReference>
<keyword evidence="2" id="KW-1185">Reference proteome</keyword>
<evidence type="ECO:0008006" key="3">
    <source>
        <dbReference type="Google" id="ProtNLM"/>
    </source>
</evidence>
<comment type="caution">
    <text evidence="1">The sequence shown here is derived from an EMBL/GenBank/DDBJ whole genome shotgun (WGS) entry which is preliminary data.</text>
</comment>
<dbReference type="EMBL" id="BAAAND010000001">
    <property type="protein sequence ID" value="GAA1564562.1"/>
    <property type="molecule type" value="Genomic_DNA"/>
</dbReference>
<sequence length="251" mass="27480">MNSVEAVVTAATKLMLAGHWTAATELLDATRSDDPAEQHSLALARAAVAVDHDFGQQSDHATAALAAVPEDSWDLALLELRKDYADALFRSGDGDLRDRMLTLVGDAPDDARRAAASFWAGAIADNVYEQPAEAIEHYTHALELGDELTKAQALRHLGHHSHAAGNLELAREQWEQSTELLQKHGHLRPALAQQAHLAILLRDEGDADGSAALATEVTRWARQLGIGFIVDQTEELMRDLMVRRTPQERPR</sequence>